<accession>A0A9P7VFS3</accession>
<protein>
    <submittedName>
        <fullName evidence="1">Uncharacterized protein</fullName>
    </submittedName>
</protein>
<dbReference type="AlphaFoldDB" id="A0A9P7VFS3"/>
<dbReference type="GeneID" id="66109980"/>
<evidence type="ECO:0000313" key="1">
    <source>
        <dbReference type="EMBL" id="KAG7439184.1"/>
    </source>
</evidence>
<dbReference type="EMBL" id="MU250610">
    <property type="protein sequence ID" value="KAG7439184.1"/>
    <property type="molecule type" value="Genomic_DNA"/>
</dbReference>
<reference evidence="1" key="1">
    <citation type="submission" date="2020-11" db="EMBL/GenBank/DDBJ databases">
        <title>Adaptations for nitrogen fixation in a non-lichenized fungal sporocarp promotes dispersal by wood-feeding termites.</title>
        <authorList>
            <consortium name="DOE Joint Genome Institute"/>
            <person name="Koch R.A."/>
            <person name="Yoon G."/>
            <person name="Arayal U."/>
            <person name="Lail K."/>
            <person name="Amirebrahimi M."/>
            <person name="Labutti K."/>
            <person name="Lipzen A."/>
            <person name="Riley R."/>
            <person name="Barry K."/>
            <person name="Henrissat B."/>
            <person name="Grigoriev I.V."/>
            <person name="Herr J.R."/>
            <person name="Aime M.C."/>
        </authorList>
    </citation>
    <scope>NUCLEOTIDE SEQUENCE</scope>
    <source>
        <strain evidence="1">MCA 3950</strain>
    </source>
</reference>
<sequence>MASSPRRCQRELPLLNSRGSHMRIRASQRRFAKLQRELVQHYFPAEHLGWRGPRNCSLSNE</sequence>
<organism evidence="1 2">
    <name type="scientific">Guyanagaster necrorhizus</name>
    <dbReference type="NCBI Taxonomy" id="856835"/>
    <lineage>
        <taxon>Eukaryota</taxon>
        <taxon>Fungi</taxon>
        <taxon>Dikarya</taxon>
        <taxon>Basidiomycota</taxon>
        <taxon>Agaricomycotina</taxon>
        <taxon>Agaricomycetes</taxon>
        <taxon>Agaricomycetidae</taxon>
        <taxon>Agaricales</taxon>
        <taxon>Marasmiineae</taxon>
        <taxon>Physalacriaceae</taxon>
        <taxon>Guyanagaster</taxon>
    </lineage>
</organism>
<comment type="caution">
    <text evidence="1">The sequence shown here is derived from an EMBL/GenBank/DDBJ whole genome shotgun (WGS) entry which is preliminary data.</text>
</comment>
<dbReference type="OrthoDB" id="434972at2759"/>
<dbReference type="Proteomes" id="UP000812287">
    <property type="component" value="Unassembled WGS sequence"/>
</dbReference>
<proteinExistence type="predicted"/>
<evidence type="ECO:0000313" key="2">
    <source>
        <dbReference type="Proteomes" id="UP000812287"/>
    </source>
</evidence>
<keyword evidence="2" id="KW-1185">Reference proteome</keyword>
<dbReference type="RefSeq" id="XP_043032688.1">
    <property type="nucleotide sequence ID" value="XM_043187683.1"/>
</dbReference>
<name>A0A9P7VFS3_9AGAR</name>
<gene>
    <name evidence="1" type="ORF">BT62DRAFT_939225</name>
</gene>